<dbReference type="GO" id="GO:0003677">
    <property type="term" value="F:DNA binding"/>
    <property type="evidence" value="ECO:0007669"/>
    <property type="project" value="InterPro"/>
</dbReference>
<sequence>MRLKQYQEKVLKNLKTYLSSLTDAKREFEEIVAIKPHLAKDIDFPKRAWEQSIGRAYHSKTNGLREPLPDIYLKVPTGGGKTLLACYAIDNIQKAYLKKQTGLVLWIVPSTQIYRQTIIALKNRQHPYRQILDISSGGRTLIKEKTEIFTRLDIAENLVVLMLMLPSANRQNKETLKVFRDQGGFSDFFPREDDYEGHKKLKELIPNLDCFFSENEIFNTQIKTSLGNTLKLLRPLVVIDEGHRAYGIQARQTIQNFNPFFILELSATPPPNSNELVKITGKELHEEEMIKLDIHLTNKTSLDWQNTLLASYEQRNALEKKAKEYEQNTSEYIRPICLIHVERTGKDQRGTDYIHAEDAKEYLITKCNVPENHIAIKSSEKDDIEGMDLFSKTCEIRYIVTKYALQEGWDCSFAYILTILTNPSSATGITQLVGRILRQPFAIKTKIKELDECYVYTFRQNAANLVKEIKSGLEDEGLGDIAGHVVSDESSTETVGMKERTTQYRQGFKKFEGKIYLPKFVIQETNSWRDVNFEMDILSKINWESIQFDEIQNLSLQNKRSEEQEIILGYVEANYDSSLQEIGRAEKIGTLNIDAVFLTRQIIEIIPNPWHCFQLGEKVLKLLLDKNDHETVAVNFVFIIEELKKILEKERNRLSEQIFKQLVANRELFFFLVTDNGDFSLPSRIKVKSNKQLIRNDNTPIQRSLFDYVPEENTNELEKSIAIYLDEQEKLLWWYRNMSRQDYHIQGWKRNKIYPDFIAAEKESNSDDYGTIYVLETKGIHLKNEDTKYKHDIFSLCNELGAQKAWQELFDEFPNHTFEFQVIFEDEWKNKINKLLE</sequence>
<feature type="domain" description="Helicase ATP-binding" evidence="1">
    <location>
        <begin position="62"/>
        <end position="287"/>
    </location>
</feature>
<dbReference type="InterPro" id="IPR050742">
    <property type="entry name" value="Helicase_Restrict-Modif_Enz"/>
</dbReference>
<protein>
    <recommendedName>
        <fullName evidence="1">Helicase ATP-binding domain-containing protein</fullName>
    </recommendedName>
</protein>
<dbReference type="PROSITE" id="PS51192">
    <property type="entry name" value="HELICASE_ATP_BIND_1"/>
    <property type="match status" value="1"/>
</dbReference>
<dbReference type="EMBL" id="SNRY01000690">
    <property type="protein sequence ID" value="KAA6337546.1"/>
    <property type="molecule type" value="Genomic_DNA"/>
</dbReference>
<comment type="caution">
    <text evidence="2">The sequence shown here is derived from an EMBL/GenBank/DDBJ whole genome shotgun (WGS) entry which is preliminary data.</text>
</comment>
<dbReference type="GO" id="GO:0016787">
    <property type="term" value="F:hydrolase activity"/>
    <property type="evidence" value="ECO:0007669"/>
    <property type="project" value="InterPro"/>
</dbReference>
<accession>A0A5J4RU71</accession>
<dbReference type="PANTHER" id="PTHR47396:SF1">
    <property type="entry name" value="ATP-DEPENDENT HELICASE IRC3-RELATED"/>
    <property type="match status" value="1"/>
</dbReference>
<evidence type="ECO:0000313" key="2">
    <source>
        <dbReference type="EMBL" id="KAA6337546.1"/>
    </source>
</evidence>
<proteinExistence type="predicted"/>
<name>A0A5J4RU71_9ZZZZ</name>
<evidence type="ECO:0000259" key="1">
    <source>
        <dbReference type="PROSITE" id="PS51192"/>
    </source>
</evidence>
<dbReference type="AlphaFoldDB" id="A0A5J4RU71"/>
<dbReference type="Gene3D" id="3.40.50.300">
    <property type="entry name" value="P-loop containing nucleotide triphosphate hydrolases"/>
    <property type="match status" value="1"/>
</dbReference>
<dbReference type="InterPro" id="IPR006935">
    <property type="entry name" value="Helicase/UvrB_N"/>
</dbReference>
<organism evidence="2">
    <name type="scientific">termite gut metagenome</name>
    <dbReference type="NCBI Taxonomy" id="433724"/>
    <lineage>
        <taxon>unclassified sequences</taxon>
        <taxon>metagenomes</taxon>
        <taxon>organismal metagenomes</taxon>
    </lineage>
</organism>
<dbReference type="Pfam" id="PF04851">
    <property type="entry name" value="ResIII"/>
    <property type="match status" value="1"/>
</dbReference>
<dbReference type="GO" id="GO:0005829">
    <property type="term" value="C:cytosol"/>
    <property type="evidence" value="ECO:0007669"/>
    <property type="project" value="TreeGrafter"/>
</dbReference>
<gene>
    <name evidence="2" type="ORF">EZS27_014379</name>
</gene>
<reference evidence="2" key="1">
    <citation type="submission" date="2019-03" db="EMBL/GenBank/DDBJ databases">
        <title>Single cell metagenomics reveals metabolic interactions within the superorganism composed of flagellate Streblomastix strix and complex community of Bacteroidetes bacteria on its surface.</title>
        <authorList>
            <person name="Treitli S.C."/>
            <person name="Kolisko M."/>
            <person name="Husnik F."/>
            <person name="Keeling P."/>
            <person name="Hampl V."/>
        </authorList>
    </citation>
    <scope>NUCLEOTIDE SEQUENCE</scope>
    <source>
        <strain evidence="2">STM</strain>
    </source>
</reference>
<dbReference type="InterPro" id="IPR027417">
    <property type="entry name" value="P-loop_NTPase"/>
</dbReference>
<dbReference type="SUPFAM" id="SSF52540">
    <property type="entry name" value="P-loop containing nucleoside triphosphate hydrolases"/>
    <property type="match status" value="2"/>
</dbReference>
<dbReference type="PANTHER" id="PTHR47396">
    <property type="entry name" value="TYPE I RESTRICTION ENZYME ECOKI R PROTEIN"/>
    <property type="match status" value="1"/>
</dbReference>
<dbReference type="InterPro" id="IPR014001">
    <property type="entry name" value="Helicase_ATP-bd"/>
</dbReference>
<dbReference type="GO" id="GO:0005524">
    <property type="term" value="F:ATP binding"/>
    <property type="evidence" value="ECO:0007669"/>
    <property type="project" value="InterPro"/>
</dbReference>